<dbReference type="PANTHER" id="PTHR11365">
    <property type="entry name" value="5-OXOPROLINASE RELATED"/>
    <property type="match status" value="1"/>
</dbReference>
<gene>
    <name evidence="2" type="ORF">LSUE1_G002331</name>
</gene>
<organism evidence="2 3">
    <name type="scientific">Lachnellula suecica</name>
    <dbReference type="NCBI Taxonomy" id="602035"/>
    <lineage>
        <taxon>Eukaryota</taxon>
        <taxon>Fungi</taxon>
        <taxon>Dikarya</taxon>
        <taxon>Ascomycota</taxon>
        <taxon>Pezizomycotina</taxon>
        <taxon>Leotiomycetes</taxon>
        <taxon>Helotiales</taxon>
        <taxon>Lachnaceae</taxon>
        <taxon>Lachnellula</taxon>
    </lineage>
</organism>
<dbReference type="PANTHER" id="PTHR11365:SF2">
    <property type="entry name" value="5-OXOPROLINASE"/>
    <property type="match status" value="1"/>
</dbReference>
<evidence type="ECO:0000313" key="2">
    <source>
        <dbReference type="EMBL" id="TVY83889.1"/>
    </source>
</evidence>
<name>A0A8T9CDK7_9HELO</name>
<reference evidence="2 3" key="1">
    <citation type="submission" date="2018-05" db="EMBL/GenBank/DDBJ databases">
        <title>Genome sequencing and assembly of the regulated plant pathogen Lachnellula willkommii and related sister species for the development of diagnostic species identification markers.</title>
        <authorList>
            <person name="Giroux E."/>
            <person name="Bilodeau G."/>
        </authorList>
    </citation>
    <scope>NUCLEOTIDE SEQUENCE [LARGE SCALE GENOMIC DNA]</scope>
    <source>
        <strain evidence="2 3">CBS 268.59</strain>
    </source>
</reference>
<dbReference type="GO" id="GO:0006749">
    <property type="term" value="P:glutathione metabolic process"/>
    <property type="evidence" value="ECO:0007669"/>
    <property type="project" value="TreeGrafter"/>
</dbReference>
<dbReference type="GO" id="GO:0017168">
    <property type="term" value="F:5-oxoprolinase (ATP-hydrolyzing) activity"/>
    <property type="evidence" value="ECO:0007669"/>
    <property type="project" value="TreeGrafter"/>
</dbReference>
<feature type="domain" description="Hydantoinase B/oxoprolinase" evidence="1">
    <location>
        <begin position="1"/>
        <end position="453"/>
    </location>
</feature>
<feature type="non-terminal residue" evidence="2">
    <location>
        <position position="453"/>
    </location>
</feature>
<dbReference type="EMBL" id="QGMK01000142">
    <property type="protein sequence ID" value="TVY83889.1"/>
    <property type="molecule type" value="Genomic_DNA"/>
</dbReference>
<dbReference type="GO" id="GO:0005829">
    <property type="term" value="C:cytosol"/>
    <property type="evidence" value="ECO:0007669"/>
    <property type="project" value="TreeGrafter"/>
</dbReference>
<keyword evidence="3" id="KW-1185">Reference proteome</keyword>
<evidence type="ECO:0000313" key="3">
    <source>
        <dbReference type="Proteomes" id="UP000469558"/>
    </source>
</evidence>
<protein>
    <recommendedName>
        <fullName evidence="1">Hydantoinase B/oxoprolinase domain-containing protein</fullName>
    </recommendedName>
</protein>
<proteinExistence type="predicted"/>
<dbReference type="Proteomes" id="UP000469558">
    <property type="component" value="Unassembled WGS sequence"/>
</dbReference>
<dbReference type="Pfam" id="PF02538">
    <property type="entry name" value="Hydantoinase_B"/>
    <property type="match status" value="1"/>
</dbReference>
<dbReference type="InterPro" id="IPR003692">
    <property type="entry name" value="Hydantoinase_B"/>
</dbReference>
<evidence type="ECO:0000259" key="1">
    <source>
        <dbReference type="Pfam" id="PF02538"/>
    </source>
</evidence>
<sequence>MAFAVKWQIDYWGDNLQPGDVILSNSPVCGGTHLPDLTVITPIFDAEGKKIIFWTASRGHHADIGGILPGSMPPNSKELWEEGAVIKAFKVVENGELKEKELIDLLMAPAQSPGCQGTRCLRDNISDIKAQAAANHRGSQLIHSLIADYGVAIVQFYMEEIQSAAEHAVRDMLKTIHTSTDGAPLNAVDYMDDGTRIQLKVTIDPSTGGAIFDFTGTGPEAFGNWNAPIAITNSAIIFSLRCLVNTDIPLNQGAIRPITTIIPPNSLLHPSAEAAVCAGNVLTSQRIVDVVFKAFSASAASQGCMNNLTFGTDDEENGWGYYETICGGSGAGPTWKGTGGVHTNMTNTRITDPEILERRYPVILRQFCLREGSGGDGLHKGGEGIVRELEFGVPIKVSILSERRAFAPYGMNGGEEGQRGENLWIKGSGRVINLGGKNTANMAAGDRIVIKSP</sequence>
<comment type="caution">
    <text evidence="2">The sequence shown here is derived from an EMBL/GenBank/DDBJ whole genome shotgun (WGS) entry which is preliminary data.</text>
</comment>
<dbReference type="AlphaFoldDB" id="A0A8T9CDK7"/>
<dbReference type="InterPro" id="IPR045079">
    <property type="entry name" value="Oxoprolinase-like"/>
</dbReference>
<accession>A0A8T9CDK7</accession>
<dbReference type="OrthoDB" id="3592651at2759"/>